<dbReference type="InterPro" id="IPR036429">
    <property type="entry name" value="SpoA-like_sf"/>
</dbReference>
<evidence type="ECO:0000256" key="1">
    <source>
        <dbReference type="ARBA" id="ARBA00004413"/>
    </source>
</evidence>
<keyword evidence="5" id="KW-0283">Flagellar rotation</keyword>
<keyword evidence="8" id="KW-0966">Cell projection</keyword>
<sequence>MTMSLDDATRTSTGEDEFAIVQALVAALPGPALMAQPHGADLVPMQALETGVSTTYVGPRSADLALILLDRTELIAAGGGDARVRLGDVLRPALETASDLIGGGQLGEVGDGVPASLFQSADAVVFDLIGEEGVAGWFAVALRTPAPPRAFRDVSSRLGRISTVQMTLAVEIGRATVSVQELLDAQPGTVIELDRAVGSEADVFLNGRMIAHGEIVVVDRRFAVRVTEVLEPVDEI</sequence>
<keyword evidence="8" id="KW-0969">Cilium</keyword>
<dbReference type="InterPro" id="IPR001543">
    <property type="entry name" value="FliN-like_C"/>
</dbReference>
<evidence type="ECO:0000313" key="9">
    <source>
        <dbReference type="Proteomes" id="UP000295344"/>
    </source>
</evidence>
<keyword evidence="9" id="KW-1185">Reference proteome</keyword>
<comment type="caution">
    <text evidence="8">The sequence shown here is derived from an EMBL/GenBank/DDBJ whole genome shotgun (WGS) entry which is preliminary data.</text>
</comment>
<dbReference type="GO" id="GO:0006935">
    <property type="term" value="P:chemotaxis"/>
    <property type="evidence" value="ECO:0007669"/>
    <property type="project" value="UniProtKB-KW"/>
</dbReference>
<dbReference type="InterPro" id="IPR051469">
    <property type="entry name" value="FliN/MopA/SpaO"/>
</dbReference>
<evidence type="ECO:0000259" key="7">
    <source>
        <dbReference type="Pfam" id="PF01052"/>
    </source>
</evidence>
<reference evidence="8 9" key="1">
    <citation type="submission" date="2019-03" db="EMBL/GenBank/DDBJ databases">
        <title>Genomic Encyclopedia of Archaeal and Bacterial Type Strains, Phase II (KMG-II): from individual species to whole genera.</title>
        <authorList>
            <person name="Goeker M."/>
        </authorList>
    </citation>
    <scope>NUCLEOTIDE SEQUENCE [LARGE SCALE GENOMIC DNA]</scope>
    <source>
        <strain evidence="8 9">DSM 24782</strain>
    </source>
</reference>
<accession>A0A4V3EBE0</accession>
<dbReference type="PRINTS" id="PR00956">
    <property type="entry name" value="FLGMOTORFLIN"/>
</dbReference>
<comment type="similarity">
    <text evidence="2">Belongs to the FliN/MopA/SpaO family.</text>
</comment>
<dbReference type="InterPro" id="IPR001172">
    <property type="entry name" value="FliN_T3SS_HrcQb"/>
</dbReference>
<keyword evidence="6" id="KW-0472">Membrane</keyword>
<dbReference type="GO" id="GO:0009425">
    <property type="term" value="C:bacterial-type flagellum basal body"/>
    <property type="evidence" value="ECO:0007669"/>
    <property type="project" value="InterPro"/>
</dbReference>
<feature type="domain" description="Flagellar motor switch protein FliN-like C-terminal" evidence="7">
    <location>
        <begin position="160"/>
        <end position="230"/>
    </location>
</feature>
<keyword evidence="8" id="KW-0282">Flagellum</keyword>
<evidence type="ECO:0000313" key="8">
    <source>
        <dbReference type="EMBL" id="TDS80084.1"/>
    </source>
</evidence>
<gene>
    <name evidence="8" type="ORF">CLV52_0637</name>
</gene>
<evidence type="ECO:0000256" key="5">
    <source>
        <dbReference type="ARBA" id="ARBA00022779"/>
    </source>
</evidence>
<dbReference type="PANTHER" id="PTHR43484:SF1">
    <property type="entry name" value="FLAGELLAR MOTOR SWITCH PROTEIN FLIN"/>
    <property type="match status" value="1"/>
</dbReference>
<keyword evidence="4" id="KW-0145">Chemotaxis</keyword>
<dbReference type="Pfam" id="PF01052">
    <property type="entry name" value="FliMN_C"/>
    <property type="match status" value="1"/>
</dbReference>
<proteinExistence type="inferred from homology"/>
<dbReference type="GO" id="GO:0071973">
    <property type="term" value="P:bacterial-type flagellum-dependent cell motility"/>
    <property type="evidence" value="ECO:0007669"/>
    <property type="project" value="InterPro"/>
</dbReference>
<dbReference type="SUPFAM" id="SSF101801">
    <property type="entry name" value="Surface presentation of antigens (SPOA)"/>
    <property type="match status" value="1"/>
</dbReference>
<evidence type="ECO:0000256" key="3">
    <source>
        <dbReference type="ARBA" id="ARBA00022475"/>
    </source>
</evidence>
<dbReference type="EMBL" id="SOAM01000001">
    <property type="protein sequence ID" value="TDS80084.1"/>
    <property type="molecule type" value="Genomic_DNA"/>
</dbReference>
<dbReference type="Proteomes" id="UP000295344">
    <property type="component" value="Unassembled WGS sequence"/>
</dbReference>
<dbReference type="PANTHER" id="PTHR43484">
    <property type="match status" value="1"/>
</dbReference>
<dbReference type="GO" id="GO:0003774">
    <property type="term" value="F:cytoskeletal motor activity"/>
    <property type="evidence" value="ECO:0007669"/>
    <property type="project" value="InterPro"/>
</dbReference>
<organism evidence="8 9">
    <name type="scientific">Amnibacterium kyonggiense</name>
    <dbReference type="NCBI Taxonomy" id="595671"/>
    <lineage>
        <taxon>Bacteria</taxon>
        <taxon>Bacillati</taxon>
        <taxon>Actinomycetota</taxon>
        <taxon>Actinomycetes</taxon>
        <taxon>Micrococcales</taxon>
        <taxon>Microbacteriaceae</taxon>
        <taxon>Amnibacterium</taxon>
    </lineage>
</organism>
<dbReference type="RefSeq" id="WP_133764768.1">
    <property type="nucleotide sequence ID" value="NZ_BAAARP010000001.1"/>
</dbReference>
<name>A0A4V3EBE0_9MICO</name>
<dbReference type="OrthoDB" id="9773459at2"/>
<evidence type="ECO:0000256" key="2">
    <source>
        <dbReference type="ARBA" id="ARBA00009226"/>
    </source>
</evidence>
<dbReference type="Gene3D" id="2.30.330.10">
    <property type="entry name" value="SpoA-like"/>
    <property type="match status" value="1"/>
</dbReference>
<comment type="subcellular location">
    <subcellularLocation>
        <location evidence="1">Cell membrane</location>
        <topology evidence="1">Peripheral membrane protein</topology>
        <orientation evidence="1">Cytoplasmic side</orientation>
    </subcellularLocation>
</comment>
<evidence type="ECO:0000256" key="4">
    <source>
        <dbReference type="ARBA" id="ARBA00022500"/>
    </source>
</evidence>
<protein>
    <submittedName>
        <fullName evidence="8">Flagellar motor switch protein FliN/FliY</fullName>
    </submittedName>
</protein>
<dbReference type="GO" id="GO:0005886">
    <property type="term" value="C:plasma membrane"/>
    <property type="evidence" value="ECO:0007669"/>
    <property type="project" value="UniProtKB-SubCell"/>
</dbReference>
<dbReference type="AlphaFoldDB" id="A0A4V3EBE0"/>
<evidence type="ECO:0000256" key="6">
    <source>
        <dbReference type="ARBA" id="ARBA00023136"/>
    </source>
</evidence>
<keyword evidence="3" id="KW-1003">Cell membrane</keyword>